<dbReference type="EMBL" id="JAMQAW010000025">
    <property type="protein sequence ID" value="MCM2390652.1"/>
    <property type="molecule type" value="Genomic_DNA"/>
</dbReference>
<keyword evidence="1" id="KW-0304">Gas vesicle</keyword>
<evidence type="ECO:0000256" key="3">
    <source>
        <dbReference type="ARBA" id="ARBA00035643"/>
    </source>
</evidence>
<feature type="region of interest" description="Disordered" evidence="4">
    <location>
        <begin position="238"/>
        <end position="283"/>
    </location>
</feature>
<keyword evidence="6" id="KW-1185">Reference proteome</keyword>
<comment type="caution">
    <text evidence="5">The sequence shown here is derived from an EMBL/GenBank/DDBJ whole genome shotgun (WGS) entry which is preliminary data.</text>
</comment>
<accession>A0ABT0UPW0</accession>
<protein>
    <submittedName>
        <fullName evidence="5">GvpL/GvpF family gas vesicle protein</fullName>
    </submittedName>
</protein>
<name>A0ABT0UPW0_9ACTN</name>
<evidence type="ECO:0000256" key="4">
    <source>
        <dbReference type="SAM" id="MobiDB-lite"/>
    </source>
</evidence>
<evidence type="ECO:0000256" key="2">
    <source>
        <dbReference type="ARBA" id="ARBA00035108"/>
    </source>
</evidence>
<comment type="similarity">
    <text evidence="3">Belongs to the gas vesicle GvpF/GvpL family.</text>
</comment>
<dbReference type="Pfam" id="PF06386">
    <property type="entry name" value="GvpL_GvpF"/>
    <property type="match status" value="1"/>
</dbReference>
<organism evidence="5 6">
    <name type="scientific">Streptomyces albipurpureus</name>
    <dbReference type="NCBI Taxonomy" id="2897419"/>
    <lineage>
        <taxon>Bacteria</taxon>
        <taxon>Bacillati</taxon>
        <taxon>Actinomycetota</taxon>
        <taxon>Actinomycetes</taxon>
        <taxon>Kitasatosporales</taxon>
        <taxon>Streptomycetaceae</taxon>
        <taxon>Streptomyces</taxon>
    </lineage>
</organism>
<proteinExistence type="inferred from homology"/>
<evidence type="ECO:0000256" key="1">
    <source>
        <dbReference type="ARBA" id="ARBA00022987"/>
    </source>
</evidence>
<comment type="subcellular location">
    <subcellularLocation>
        <location evidence="2">Gas vesicle</location>
    </subcellularLocation>
</comment>
<dbReference type="PANTHER" id="PTHR36852">
    <property type="entry name" value="PROTEIN GVPL 2"/>
    <property type="match status" value="1"/>
</dbReference>
<evidence type="ECO:0000313" key="5">
    <source>
        <dbReference type="EMBL" id="MCM2390652.1"/>
    </source>
</evidence>
<dbReference type="Proteomes" id="UP001431429">
    <property type="component" value="Unassembled WGS sequence"/>
</dbReference>
<dbReference type="RefSeq" id="WP_250920984.1">
    <property type="nucleotide sequence ID" value="NZ_JAMQAW010000025.1"/>
</dbReference>
<dbReference type="InterPro" id="IPR009430">
    <property type="entry name" value="GvpL/GvpF"/>
</dbReference>
<sequence>MNELRYVYAVTRPFGAALPKDLVGVAGSSPYQLRHHELAAVVSDVPATDFDAGPLKERLEDIDWLSDTARAHEAVVATLVSVGSPLPLRLATICRGDSGVRRLLEAGNDRFVRTLERLDGRVEWGVKVYARVPASQVSSPAPTRLRASTDQAPGTGRDFLRRRLGERRQEEHSWQSAAVVARALHAELTSRAQATRLHRPQQAKLSGASGQNILNAAYLVPRDDSADFIGAVNRLLPDEPGMSGEVTGPWAPYSFTEDPSDDNPFAEVDASDGDVVGEREERR</sequence>
<gene>
    <name evidence="5" type="ORF">NBG84_20515</name>
</gene>
<reference evidence="5" key="1">
    <citation type="submission" date="2022-06" db="EMBL/GenBank/DDBJ databases">
        <title>Genome public.</title>
        <authorList>
            <person name="Sun Q."/>
        </authorList>
    </citation>
    <scope>NUCLEOTIDE SEQUENCE</scope>
    <source>
        <strain evidence="5">CWNU-1</strain>
    </source>
</reference>
<dbReference type="PANTHER" id="PTHR36852:SF1">
    <property type="entry name" value="PROTEIN GVPL 2"/>
    <property type="match status" value="1"/>
</dbReference>
<feature type="region of interest" description="Disordered" evidence="4">
    <location>
        <begin position="138"/>
        <end position="157"/>
    </location>
</feature>
<evidence type="ECO:0000313" key="6">
    <source>
        <dbReference type="Proteomes" id="UP001431429"/>
    </source>
</evidence>
<feature type="compositionally biased region" description="Polar residues" evidence="4">
    <location>
        <begin position="138"/>
        <end position="152"/>
    </location>
</feature>